<organism evidence="3 4">
    <name type="scientific">Cyanoderma ruficeps</name>
    <name type="common">rufous-capped babbler</name>
    <dbReference type="NCBI Taxonomy" id="181631"/>
    <lineage>
        <taxon>Eukaryota</taxon>
        <taxon>Metazoa</taxon>
        <taxon>Chordata</taxon>
        <taxon>Craniata</taxon>
        <taxon>Vertebrata</taxon>
        <taxon>Euteleostomi</taxon>
        <taxon>Archelosauria</taxon>
        <taxon>Archosauria</taxon>
        <taxon>Dinosauria</taxon>
        <taxon>Saurischia</taxon>
        <taxon>Theropoda</taxon>
        <taxon>Coelurosauria</taxon>
        <taxon>Aves</taxon>
        <taxon>Neognathae</taxon>
        <taxon>Neoaves</taxon>
        <taxon>Telluraves</taxon>
        <taxon>Australaves</taxon>
        <taxon>Passeriformes</taxon>
        <taxon>Sylvioidea</taxon>
        <taxon>Timaliidae</taxon>
        <taxon>Cyanoderma</taxon>
    </lineage>
</organism>
<feature type="compositionally biased region" description="Basic and acidic residues" evidence="1">
    <location>
        <begin position="407"/>
        <end position="426"/>
    </location>
</feature>
<name>A0A8C3R719_9PASS</name>
<dbReference type="AlphaFoldDB" id="A0A8C3R719"/>
<dbReference type="Gene3D" id="3.40.50.300">
    <property type="entry name" value="P-loop containing nucleotide triphosphate hydrolases"/>
    <property type="match status" value="1"/>
</dbReference>
<accession>A0A8C3R719</accession>
<dbReference type="InterPro" id="IPR027417">
    <property type="entry name" value="P-loop_NTPase"/>
</dbReference>
<dbReference type="GO" id="GO:0030139">
    <property type="term" value="C:endocytic vesicle"/>
    <property type="evidence" value="ECO:0007669"/>
    <property type="project" value="TreeGrafter"/>
</dbReference>
<dbReference type="InterPro" id="IPR040990">
    <property type="entry name" value="DUF5600"/>
</dbReference>
<feature type="compositionally biased region" description="Low complexity" evidence="1">
    <location>
        <begin position="432"/>
        <end position="444"/>
    </location>
</feature>
<evidence type="ECO:0000256" key="1">
    <source>
        <dbReference type="SAM" id="MobiDB-lite"/>
    </source>
</evidence>
<dbReference type="Pfam" id="PF18150">
    <property type="entry name" value="DUF5600"/>
    <property type="match status" value="1"/>
</dbReference>
<feature type="region of interest" description="Disordered" evidence="1">
    <location>
        <begin position="177"/>
        <end position="218"/>
    </location>
</feature>
<dbReference type="GO" id="GO:0072659">
    <property type="term" value="P:protein localization to plasma membrane"/>
    <property type="evidence" value="ECO:0007669"/>
    <property type="project" value="TreeGrafter"/>
</dbReference>
<dbReference type="GO" id="GO:0045296">
    <property type="term" value="F:cadherin binding"/>
    <property type="evidence" value="ECO:0007669"/>
    <property type="project" value="TreeGrafter"/>
</dbReference>
<sequence>MVVLLFDAHKPELSEELSAALAALRGHEDKIRVVLNKADAVGAQQLMRVYGALMWGLGKAVGTPEVLRVFLGSFWARPLLDPQHRRLFQLEEQDLFREIRELPRNAARRKLNDVVKRARMVRVHALIMARLRQELPGLLGGRRKRLIQRLPGLLARIQSEHQIPPGDLPDCAKLQVRRDPGDLGGLGGLGDPERAPDPARGPARLRQAPGGTGSPGIWGDLGGLGVIGDPERAPDPCPIPVPYPRPCPHRSSCCPGTCPCPISHIPVPVPVPSLSLSPQEQLLSRDLSLSNIPVPVPIPYPCPCPCPISLSLSPSHIPVPVPAGAAAVPGPVPPSRPQAASPGGAGGAADPGPAGPQPPPGRGDPRGPRGAGGSPGRRPGPLRPRLRGGGGGGGRRGVGGDEGQGQIRRDILRAGPRRREAEREEGPGLDGGQQPAQLGPGQDLAAQRRGQGRHAGPRGVRPGRAPDRGQAGGQGAARRPPPAPGAALQEEAQGLC</sequence>
<dbReference type="PANTHER" id="PTHR11216">
    <property type="entry name" value="EH DOMAIN"/>
    <property type="match status" value="1"/>
</dbReference>
<protein>
    <recommendedName>
        <fullName evidence="2">DUF5600 domain-containing protein</fullName>
    </recommendedName>
</protein>
<proteinExistence type="predicted"/>
<dbReference type="GO" id="GO:0032456">
    <property type="term" value="P:endocytic recycling"/>
    <property type="evidence" value="ECO:0007669"/>
    <property type="project" value="TreeGrafter"/>
</dbReference>
<evidence type="ECO:0000259" key="2">
    <source>
        <dbReference type="Pfam" id="PF18150"/>
    </source>
</evidence>
<reference evidence="3" key="1">
    <citation type="submission" date="2025-08" db="UniProtKB">
        <authorList>
            <consortium name="Ensembl"/>
        </authorList>
    </citation>
    <scope>IDENTIFICATION</scope>
</reference>
<keyword evidence="4" id="KW-1185">Reference proteome</keyword>
<feature type="compositionally biased region" description="Gly residues" evidence="1">
    <location>
        <begin position="387"/>
        <end position="403"/>
    </location>
</feature>
<dbReference type="GO" id="GO:0005886">
    <property type="term" value="C:plasma membrane"/>
    <property type="evidence" value="ECO:0007669"/>
    <property type="project" value="TreeGrafter"/>
</dbReference>
<dbReference type="GO" id="GO:0060271">
    <property type="term" value="P:cilium assembly"/>
    <property type="evidence" value="ECO:0007669"/>
    <property type="project" value="TreeGrafter"/>
</dbReference>
<dbReference type="Proteomes" id="UP000694396">
    <property type="component" value="Unplaced"/>
</dbReference>
<reference evidence="3" key="2">
    <citation type="submission" date="2025-09" db="UniProtKB">
        <authorList>
            <consortium name="Ensembl"/>
        </authorList>
    </citation>
    <scope>IDENTIFICATION</scope>
</reference>
<evidence type="ECO:0000313" key="3">
    <source>
        <dbReference type="Ensembl" id="ENSCRFP00000015898.1"/>
    </source>
</evidence>
<dbReference type="Gene3D" id="1.10.268.20">
    <property type="match status" value="1"/>
</dbReference>
<feature type="region of interest" description="Disordered" evidence="1">
    <location>
        <begin position="327"/>
        <end position="496"/>
    </location>
</feature>
<evidence type="ECO:0000313" key="4">
    <source>
        <dbReference type="Proteomes" id="UP000694396"/>
    </source>
</evidence>
<dbReference type="GO" id="GO:0055038">
    <property type="term" value="C:recycling endosome membrane"/>
    <property type="evidence" value="ECO:0007669"/>
    <property type="project" value="TreeGrafter"/>
</dbReference>
<dbReference type="GO" id="GO:0006897">
    <property type="term" value="P:endocytosis"/>
    <property type="evidence" value="ECO:0007669"/>
    <property type="project" value="TreeGrafter"/>
</dbReference>
<dbReference type="GO" id="GO:0005769">
    <property type="term" value="C:early endosome"/>
    <property type="evidence" value="ECO:0007669"/>
    <property type="project" value="TreeGrafter"/>
</dbReference>
<feature type="compositionally biased region" description="Pro residues" evidence="1">
    <location>
        <begin position="353"/>
        <end position="362"/>
    </location>
</feature>
<dbReference type="GO" id="GO:0048471">
    <property type="term" value="C:perinuclear region of cytoplasm"/>
    <property type="evidence" value="ECO:0007669"/>
    <property type="project" value="TreeGrafter"/>
</dbReference>
<dbReference type="Ensembl" id="ENSCRFT00000016456.1">
    <property type="protein sequence ID" value="ENSCRFP00000015898.1"/>
    <property type="gene ID" value="ENSCRFG00000012219.1"/>
</dbReference>
<feature type="domain" description="DUF5600" evidence="2">
    <location>
        <begin position="105"/>
        <end position="175"/>
    </location>
</feature>
<dbReference type="PANTHER" id="PTHR11216:SF62">
    <property type="entry name" value="EH DOMAIN-CONTAINING PROTEIN 2"/>
    <property type="match status" value="1"/>
</dbReference>